<evidence type="ECO:0000313" key="2">
    <source>
        <dbReference type="Proteomes" id="UP000809829"/>
    </source>
</evidence>
<evidence type="ECO:0000313" key="1">
    <source>
        <dbReference type="EMBL" id="MBM7702868.1"/>
    </source>
</evidence>
<gene>
    <name evidence="1" type="ORF">JOC83_001715</name>
</gene>
<protein>
    <submittedName>
        <fullName evidence="1">Fe-S cluster assembly iron-binding protein IscA</fullName>
    </submittedName>
</protein>
<dbReference type="SUPFAM" id="SSF89360">
    <property type="entry name" value="HesB-like domain"/>
    <property type="match status" value="1"/>
</dbReference>
<dbReference type="InterPro" id="IPR035903">
    <property type="entry name" value="HesB-like_dom_sf"/>
</dbReference>
<organism evidence="1 2">
    <name type="scientific">Priestia iocasae</name>
    <dbReference type="NCBI Taxonomy" id="2291674"/>
    <lineage>
        <taxon>Bacteria</taxon>
        <taxon>Bacillati</taxon>
        <taxon>Bacillota</taxon>
        <taxon>Bacilli</taxon>
        <taxon>Bacillales</taxon>
        <taxon>Bacillaceae</taxon>
        <taxon>Priestia</taxon>
    </lineage>
</organism>
<dbReference type="EMBL" id="JAFBFC010000003">
    <property type="protein sequence ID" value="MBM7702868.1"/>
    <property type="molecule type" value="Genomic_DNA"/>
</dbReference>
<dbReference type="RefSeq" id="WP_205186227.1">
    <property type="nucleotide sequence ID" value="NZ_JAFBFC010000003.1"/>
</dbReference>
<dbReference type="Gene3D" id="2.60.300.12">
    <property type="entry name" value="HesB-like domain"/>
    <property type="match status" value="1"/>
</dbReference>
<keyword evidence="2" id="KW-1185">Reference proteome</keyword>
<dbReference type="Proteomes" id="UP000809829">
    <property type="component" value="Unassembled WGS sequence"/>
</dbReference>
<name>A0ABS2QTS0_9BACI</name>
<sequence>MNITNEAKSMLENVFKQQGASNIRFYSEGAGCCGPQIGLSLEAPTDADTVKEVNGILVAIETQILSTTDELSLDVQDSEEGPGFVLVGMDNSCC</sequence>
<comment type="caution">
    <text evidence="1">The sequence shown here is derived from an EMBL/GenBank/DDBJ whole genome shotgun (WGS) entry which is preliminary data.</text>
</comment>
<reference evidence="1 2" key="1">
    <citation type="submission" date="2021-01" db="EMBL/GenBank/DDBJ databases">
        <title>Genomic Encyclopedia of Type Strains, Phase IV (KMG-IV): sequencing the most valuable type-strain genomes for metagenomic binning, comparative biology and taxonomic classification.</title>
        <authorList>
            <person name="Goeker M."/>
        </authorList>
    </citation>
    <scope>NUCLEOTIDE SEQUENCE [LARGE SCALE GENOMIC DNA]</scope>
    <source>
        <strain evidence="1 2">DSM 104297</strain>
    </source>
</reference>
<accession>A0ABS2QTS0</accession>
<proteinExistence type="predicted"/>